<organism evidence="7 8">
    <name type="scientific">Folsomia candida</name>
    <name type="common">Springtail</name>
    <dbReference type="NCBI Taxonomy" id="158441"/>
    <lineage>
        <taxon>Eukaryota</taxon>
        <taxon>Metazoa</taxon>
        <taxon>Ecdysozoa</taxon>
        <taxon>Arthropoda</taxon>
        <taxon>Hexapoda</taxon>
        <taxon>Collembola</taxon>
        <taxon>Entomobryomorpha</taxon>
        <taxon>Isotomoidea</taxon>
        <taxon>Isotomidae</taxon>
        <taxon>Proisotominae</taxon>
        <taxon>Folsomia</taxon>
    </lineage>
</organism>
<evidence type="ECO:0000256" key="3">
    <source>
        <dbReference type="ARBA" id="ARBA00022525"/>
    </source>
</evidence>
<dbReference type="EMBL" id="LNIX01000019">
    <property type="protein sequence ID" value="OXA44245.1"/>
    <property type="molecule type" value="Genomic_DNA"/>
</dbReference>
<reference evidence="7 8" key="1">
    <citation type="submission" date="2015-12" db="EMBL/GenBank/DDBJ databases">
        <title>The genome of Folsomia candida.</title>
        <authorList>
            <person name="Faddeeva A."/>
            <person name="Derks M.F."/>
            <person name="Anvar Y."/>
            <person name="Smit S."/>
            <person name="Van Straalen N."/>
            <person name="Roelofs D."/>
        </authorList>
    </citation>
    <scope>NUCLEOTIDE SEQUENCE [LARGE SCALE GENOMIC DNA]</scope>
    <source>
        <strain evidence="7 8">VU population</strain>
        <tissue evidence="7">Whole body</tissue>
    </source>
</reference>
<dbReference type="InterPro" id="IPR013818">
    <property type="entry name" value="Lipase"/>
</dbReference>
<evidence type="ECO:0000256" key="2">
    <source>
        <dbReference type="ARBA" id="ARBA00010701"/>
    </source>
</evidence>
<dbReference type="InterPro" id="IPR000734">
    <property type="entry name" value="TAG_lipase"/>
</dbReference>
<proteinExistence type="inferred from homology"/>
<dbReference type="AlphaFoldDB" id="A0A226DF93"/>
<dbReference type="SUPFAM" id="SSF53474">
    <property type="entry name" value="alpha/beta-Hydrolases"/>
    <property type="match status" value="1"/>
</dbReference>
<dbReference type="Pfam" id="PF00151">
    <property type="entry name" value="Lipase"/>
    <property type="match status" value="1"/>
</dbReference>
<dbReference type="GO" id="GO:0016298">
    <property type="term" value="F:lipase activity"/>
    <property type="evidence" value="ECO:0007669"/>
    <property type="project" value="InterPro"/>
</dbReference>
<protein>
    <submittedName>
        <fullName evidence="7">Lipase member H</fullName>
    </submittedName>
</protein>
<keyword evidence="8" id="KW-1185">Reference proteome</keyword>
<keyword evidence="3" id="KW-0964">Secreted</keyword>
<dbReference type="GO" id="GO:0016042">
    <property type="term" value="P:lipid catabolic process"/>
    <property type="evidence" value="ECO:0007669"/>
    <property type="project" value="TreeGrafter"/>
</dbReference>
<evidence type="ECO:0000313" key="7">
    <source>
        <dbReference type="EMBL" id="OXA44245.1"/>
    </source>
</evidence>
<evidence type="ECO:0000256" key="1">
    <source>
        <dbReference type="ARBA" id="ARBA00004613"/>
    </source>
</evidence>
<keyword evidence="5" id="KW-0732">Signal</keyword>
<feature type="domain" description="Lipase" evidence="6">
    <location>
        <begin position="46"/>
        <end position="290"/>
    </location>
</feature>
<dbReference type="PANTHER" id="PTHR11610:SF173">
    <property type="entry name" value="LIPASE DOMAIN-CONTAINING PROTEIN-RELATED"/>
    <property type="match status" value="1"/>
</dbReference>
<feature type="chain" id="PRO_5013008305" evidence="5">
    <location>
        <begin position="24"/>
        <end position="332"/>
    </location>
</feature>
<dbReference type="GO" id="GO:0017171">
    <property type="term" value="F:serine hydrolase activity"/>
    <property type="evidence" value="ECO:0007669"/>
    <property type="project" value="TreeGrafter"/>
</dbReference>
<dbReference type="STRING" id="158441.A0A226DF93"/>
<accession>A0A226DF93</accession>
<sequence>MSLPLSLFFINLMFLTHLQSVSSSLLLPFEISFNADKIKFYSISTQGVPHEIKLLDNSSLQFSPIKRKARTIIVIHGFAVPTSFMLANRWLIRIYMKKYQFGDNLILVDWSALSTRGYNIFDSPFLYPMAVGNVAKTGDRVAHFIKWMHSEGAIDFDGIHLIGISLGAHVAGHVGTAIQQTNGGKKISRITGLDPAGPLYYPSHQELNLDKTDANFVDIYHSNMGLYGGRALDGHVDFIINNGRSQPGCNTVTDIFFCSHNFATFLFADTIKKSYVACKCSPNDENDQSLNQCPTQCPNPVNVGLHTSNSTRGVYRISARNVPQYFRTIQLD</sequence>
<evidence type="ECO:0000256" key="4">
    <source>
        <dbReference type="RuleBase" id="RU004262"/>
    </source>
</evidence>
<comment type="similarity">
    <text evidence="2 4">Belongs to the AB hydrolase superfamily. Lipase family.</text>
</comment>
<comment type="subcellular location">
    <subcellularLocation>
        <location evidence="1">Secreted</location>
    </subcellularLocation>
</comment>
<dbReference type="GO" id="GO:0005615">
    <property type="term" value="C:extracellular space"/>
    <property type="evidence" value="ECO:0007669"/>
    <property type="project" value="TreeGrafter"/>
</dbReference>
<dbReference type="InterPro" id="IPR029058">
    <property type="entry name" value="AB_hydrolase_fold"/>
</dbReference>
<gene>
    <name evidence="7" type="ORF">Fcan01_20708</name>
</gene>
<name>A0A226DF93_FOLCA</name>
<evidence type="ECO:0000313" key="8">
    <source>
        <dbReference type="Proteomes" id="UP000198287"/>
    </source>
</evidence>
<evidence type="ECO:0000256" key="5">
    <source>
        <dbReference type="SAM" id="SignalP"/>
    </source>
</evidence>
<dbReference type="OMA" id="QANECAS"/>
<dbReference type="Proteomes" id="UP000198287">
    <property type="component" value="Unassembled WGS sequence"/>
</dbReference>
<comment type="caution">
    <text evidence="7">The sequence shown here is derived from an EMBL/GenBank/DDBJ whole genome shotgun (WGS) entry which is preliminary data.</text>
</comment>
<feature type="signal peptide" evidence="5">
    <location>
        <begin position="1"/>
        <end position="23"/>
    </location>
</feature>
<dbReference type="OrthoDB" id="8183961at2759"/>
<dbReference type="Gene3D" id="3.40.50.1820">
    <property type="entry name" value="alpha/beta hydrolase"/>
    <property type="match status" value="1"/>
</dbReference>
<dbReference type="PANTHER" id="PTHR11610">
    <property type="entry name" value="LIPASE"/>
    <property type="match status" value="1"/>
</dbReference>
<evidence type="ECO:0000259" key="6">
    <source>
        <dbReference type="Pfam" id="PF00151"/>
    </source>
</evidence>